<evidence type="ECO:0000256" key="4">
    <source>
        <dbReference type="ARBA" id="ARBA00023004"/>
    </source>
</evidence>
<comment type="cofactor">
    <cofactor evidence="1 6">
        <name>heme</name>
        <dbReference type="ChEBI" id="CHEBI:30413"/>
    </cofactor>
</comment>
<organism evidence="9 10">
    <name type="scientific">Talaromyces proteolyticus</name>
    <dbReference type="NCBI Taxonomy" id="1131652"/>
    <lineage>
        <taxon>Eukaryota</taxon>
        <taxon>Fungi</taxon>
        <taxon>Dikarya</taxon>
        <taxon>Ascomycota</taxon>
        <taxon>Pezizomycotina</taxon>
        <taxon>Eurotiomycetes</taxon>
        <taxon>Eurotiomycetidae</taxon>
        <taxon>Eurotiales</taxon>
        <taxon>Trichocomaceae</taxon>
        <taxon>Talaromyces</taxon>
        <taxon>Talaromyces sect. Bacilispori</taxon>
    </lineage>
</organism>
<dbReference type="PROSITE" id="PS00086">
    <property type="entry name" value="CYTOCHROME_P450"/>
    <property type="match status" value="1"/>
</dbReference>
<accession>A0AAD4KX94</accession>
<keyword evidence="10" id="KW-1185">Reference proteome</keyword>
<evidence type="ECO:0000256" key="5">
    <source>
        <dbReference type="ARBA" id="ARBA00023033"/>
    </source>
</evidence>
<proteinExistence type="inferred from homology"/>
<evidence type="ECO:0000256" key="3">
    <source>
        <dbReference type="ARBA" id="ARBA00023002"/>
    </source>
</evidence>
<evidence type="ECO:0000256" key="1">
    <source>
        <dbReference type="ARBA" id="ARBA00001971"/>
    </source>
</evidence>
<keyword evidence="8" id="KW-0472">Membrane</keyword>
<dbReference type="GO" id="GO:0004497">
    <property type="term" value="F:monooxygenase activity"/>
    <property type="evidence" value="ECO:0007669"/>
    <property type="project" value="UniProtKB-KW"/>
</dbReference>
<evidence type="ECO:0000313" key="10">
    <source>
        <dbReference type="Proteomes" id="UP001201262"/>
    </source>
</evidence>
<dbReference type="PANTHER" id="PTHR24303:SF31">
    <property type="entry name" value="CYTOCHROME P450 307A1-RELATED"/>
    <property type="match status" value="1"/>
</dbReference>
<keyword evidence="5 7" id="KW-0503">Monooxygenase</keyword>
<dbReference type="CDD" id="cd20615">
    <property type="entry name" value="CYP_GliC-like"/>
    <property type="match status" value="1"/>
</dbReference>
<dbReference type="Gene3D" id="1.10.630.10">
    <property type="entry name" value="Cytochrome P450"/>
    <property type="match status" value="1"/>
</dbReference>
<keyword evidence="3 7" id="KW-0560">Oxidoreductase</keyword>
<dbReference type="GO" id="GO:0005506">
    <property type="term" value="F:iron ion binding"/>
    <property type="evidence" value="ECO:0007669"/>
    <property type="project" value="InterPro"/>
</dbReference>
<evidence type="ECO:0000256" key="6">
    <source>
        <dbReference type="PIRSR" id="PIRSR602401-1"/>
    </source>
</evidence>
<dbReference type="RefSeq" id="XP_046075565.1">
    <property type="nucleotide sequence ID" value="XM_046221689.1"/>
</dbReference>
<protein>
    <submittedName>
        <fullName evidence="9">Cytochrome P450 monooxygenase GliC2</fullName>
    </submittedName>
</protein>
<dbReference type="SUPFAM" id="SSF48264">
    <property type="entry name" value="Cytochrome P450"/>
    <property type="match status" value="1"/>
</dbReference>
<evidence type="ECO:0000313" key="9">
    <source>
        <dbReference type="EMBL" id="KAH8702189.1"/>
    </source>
</evidence>
<dbReference type="EMBL" id="JAJTJA010000003">
    <property type="protein sequence ID" value="KAH8702189.1"/>
    <property type="molecule type" value="Genomic_DNA"/>
</dbReference>
<dbReference type="InterPro" id="IPR001128">
    <property type="entry name" value="Cyt_P450"/>
</dbReference>
<evidence type="ECO:0000256" key="2">
    <source>
        <dbReference type="ARBA" id="ARBA00022723"/>
    </source>
</evidence>
<name>A0AAD4KX94_9EURO</name>
<dbReference type="AlphaFoldDB" id="A0AAD4KX94"/>
<comment type="similarity">
    <text evidence="7">Belongs to the cytochrome P450 family.</text>
</comment>
<dbReference type="GO" id="GO:0020037">
    <property type="term" value="F:heme binding"/>
    <property type="evidence" value="ECO:0007669"/>
    <property type="project" value="InterPro"/>
</dbReference>
<gene>
    <name evidence="9" type="ORF">BGW36DRAFT_445783</name>
</gene>
<dbReference type="PANTHER" id="PTHR24303">
    <property type="entry name" value="HEME-BINDING MONOOXYGENASE FAMILY"/>
    <property type="match status" value="1"/>
</dbReference>
<dbReference type="InterPro" id="IPR017972">
    <property type="entry name" value="Cyt_P450_CS"/>
</dbReference>
<reference evidence="9" key="1">
    <citation type="submission" date="2021-12" db="EMBL/GenBank/DDBJ databases">
        <title>Convergent genome expansion in fungi linked to evolution of root-endophyte symbiosis.</title>
        <authorList>
            <consortium name="DOE Joint Genome Institute"/>
            <person name="Ke Y.-H."/>
            <person name="Bonito G."/>
            <person name="Liao H.-L."/>
            <person name="Looney B."/>
            <person name="Rojas-Flechas A."/>
            <person name="Nash J."/>
            <person name="Hameed K."/>
            <person name="Schadt C."/>
            <person name="Martin F."/>
            <person name="Crous P.W."/>
            <person name="Miettinen O."/>
            <person name="Magnuson J.K."/>
            <person name="Labbe J."/>
            <person name="Jacobson D."/>
            <person name="Doktycz M.J."/>
            <person name="Veneault-Fourrey C."/>
            <person name="Kuo A."/>
            <person name="Mondo S."/>
            <person name="Calhoun S."/>
            <person name="Riley R."/>
            <person name="Ohm R."/>
            <person name="LaButti K."/>
            <person name="Andreopoulos B."/>
            <person name="Pangilinan J."/>
            <person name="Nolan M."/>
            <person name="Tritt A."/>
            <person name="Clum A."/>
            <person name="Lipzen A."/>
            <person name="Daum C."/>
            <person name="Barry K."/>
            <person name="Grigoriev I.V."/>
            <person name="Vilgalys R."/>
        </authorList>
    </citation>
    <scope>NUCLEOTIDE SEQUENCE</scope>
    <source>
        <strain evidence="9">PMI_201</strain>
    </source>
</reference>
<keyword evidence="4 6" id="KW-0408">Iron</keyword>
<dbReference type="InterPro" id="IPR002401">
    <property type="entry name" value="Cyt_P450_E_grp-I"/>
</dbReference>
<dbReference type="InterPro" id="IPR036396">
    <property type="entry name" value="Cyt_P450_sf"/>
</dbReference>
<dbReference type="PRINTS" id="PR00463">
    <property type="entry name" value="EP450I"/>
</dbReference>
<feature type="transmembrane region" description="Helical" evidence="8">
    <location>
        <begin position="20"/>
        <end position="43"/>
    </location>
</feature>
<dbReference type="GO" id="GO:0016705">
    <property type="term" value="F:oxidoreductase activity, acting on paired donors, with incorporation or reduction of molecular oxygen"/>
    <property type="evidence" value="ECO:0007669"/>
    <property type="project" value="InterPro"/>
</dbReference>
<feature type="binding site" description="axial binding residue" evidence="6">
    <location>
        <position position="471"/>
    </location>
    <ligand>
        <name>heme</name>
        <dbReference type="ChEBI" id="CHEBI:30413"/>
    </ligand>
    <ligandPart>
        <name>Fe</name>
        <dbReference type="ChEBI" id="CHEBI:18248"/>
    </ligandPart>
</feature>
<keyword evidence="8" id="KW-1133">Transmembrane helix</keyword>
<keyword evidence="6 7" id="KW-0349">Heme</keyword>
<dbReference type="Pfam" id="PF00067">
    <property type="entry name" value="p450"/>
    <property type="match status" value="1"/>
</dbReference>
<sequence length="526" mass="60081">MDSFNQSSSLPSEMFLKGYIALGGTSAVIGTSALAIFVTALLFTNKSVLGTIMNFFLNLRYQYPRVDGKGYMKGPGYIFPNGQMTEKFLNAAQKSKEWEEENGSVYRVWAGTVPEVVITQSADVERLYQQSNDHNKAHQANAGWLLTQLLGSGLGLINGTRWTNLRKKLDPMFSHRTSMQLLHETFNSTAEDHVINLNQYAVTQPQEKNDEKGFIINATQAVQRYPFFEVAQMFYGKMTKDEKEKLWELGKLYSQVFGSIVFGGIHRTKWTKYINTKAYQSAKEYQKQFRHFNMDMYNSRKVDAPTTPIVTLIDAAKRGELTEKEVTDTIAESSFANLDIVTQVISSCIILLADAPAVQADLLAEIRKNKDDHENYIARKDTLIHYCLLEALRLRPVLAFTFPENPPREKRLGDFIVPKDTTVIVDAFAINIRNPFWGPDNRSYRPRRFESIKPNQLRYNLSTFGYGPRKCLGQYIADKIIKSLVFHLFYKYEVSLNLGQDDKGDFKVDKTSWVGLYDLELKLVAR</sequence>
<keyword evidence="8" id="KW-0812">Transmembrane</keyword>
<evidence type="ECO:0000256" key="8">
    <source>
        <dbReference type="SAM" id="Phobius"/>
    </source>
</evidence>
<dbReference type="GeneID" id="70251976"/>
<dbReference type="Proteomes" id="UP001201262">
    <property type="component" value="Unassembled WGS sequence"/>
</dbReference>
<comment type="caution">
    <text evidence="9">The sequence shown here is derived from an EMBL/GenBank/DDBJ whole genome shotgun (WGS) entry which is preliminary data.</text>
</comment>
<evidence type="ECO:0000256" key="7">
    <source>
        <dbReference type="RuleBase" id="RU000461"/>
    </source>
</evidence>
<keyword evidence="2 6" id="KW-0479">Metal-binding</keyword>